<reference evidence="1 2" key="1">
    <citation type="submission" date="2019-08" db="EMBL/GenBank/DDBJ databases">
        <title>Identification of a novel species of the genus Boseongicola.</title>
        <authorList>
            <person name="Zhang X.-Q."/>
        </authorList>
    </citation>
    <scope>NUCLEOTIDE SEQUENCE [LARGE SCALE GENOMIC DNA]</scope>
    <source>
        <strain evidence="1 2">HY14</strain>
    </source>
</reference>
<dbReference type="EMBL" id="VSIY01000015">
    <property type="protein sequence ID" value="TYB77528.1"/>
    <property type="molecule type" value="Genomic_DNA"/>
</dbReference>
<accession>A0A5D0RA02</accession>
<evidence type="ECO:0008006" key="3">
    <source>
        <dbReference type="Google" id="ProtNLM"/>
    </source>
</evidence>
<keyword evidence="2" id="KW-1185">Reference proteome</keyword>
<sequence length="293" mass="33959">MSPIDTQVIGICRWSYPAGVGDFRLTPENLNAAHETLYDDSRMKHRLFLLRNVVLPALRAQTDPDFTVVFLMGDHLPEPYRTRVLALLAQVPQIRPVFMSEGQSQKDVVRRLMLETRNPDASTVAEFRLDDDDAIAVDFVAETRATFREILPLYNRTGLFGVDYTRGIVMMTTRNSCEVKPITARWWAPGMVVFIRPDIPRSILDFHHMRLWHEMHTLMHADKPMFVRGIHHNNDSSIEKFGKRSGRYPFDRSRTQSFMQERFGIDFRKVKRHWKQNADMFLGQPAAISLAAE</sequence>
<dbReference type="Proteomes" id="UP000322080">
    <property type="component" value="Unassembled WGS sequence"/>
</dbReference>
<name>A0A5D0RA02_9RHOB</name>
<dbReference type="RefSeq" id="WP_148379378.1">
    <property type="nucleotide sequence ID" value="NZ_VSIY01000015.1"/>
</dbReference>
<evidence type="ECO:0000313" key="2">
    <source>
        <dbReference type="Proteomes" id="UP000322080"/>
    </source>
</evidence>
<gene>
    <name evidence="1" type="ORF">FVF75_14740</name>
</gene>
<dbReference type="InterPro" id="IPR021466">
    <property type="entry name" value="Put_rhamnosyl_transferase"/>
</dbReference>
<comment type="caution">
    <text evidence="1">The sequence shown here is derived from an EMBL/GenBank/DDBJ whole genome shotgun (WGS) entry which is preliminary data.</text>
</comment>
<dbReference type="AlphaFoldDB" id="A0A5D0RA02"/>
<protein>
    <recommendedName>
        <fullName evidence="3">Rhamnosyltransferase</fullName>
    </recommendedName>
</protein>
<dbReference type="Pfam" id="PF11316">
    <property type="entry name" value="Rhamno_transf"/>
    <property type="match status" value="1"/>
</dbReference>
<proteinExistence type="predicted"/>
<organism evidence="1 2">
    <name type="scientific">Maritimibacter fusiformis</name>
    <dbReference type="NCBI Taxonomy" id="2603819"/>
    <lineage>
        <taxon>Bacteria</taxon>
        <taxon>Pseudomonadati</taxon>
        <taxon>Pseudomonadota</taxon>
        <taxon>Alphaproteobacteria</taxon>
        <taxon>Rhodobacterales</taxon>
        <taxon>Roseobacteraceae</taxon>
        <taxon>Maritimibacter</taxon>
    </lineage>
</organism>
<evidence type="ECO:0000313" key="1">
    <source>
        <dbReference type="EMBL" id="TYB77528.1"/>
    </source>
</evidence>